<evidence type="ECO:0000313" key="1">
    <source>
        <dbReference type="EMBL" id="ATU83865.1"/>
    </source>
</evidence>
<name>A0A2D3I657_9VIRU</name>
<sequence length="78" mass="8831">MFLYTEILDENVLSFIPSADIFCEGVFCGRLLSFEGVRTRIGTYDTMKTPLDINCVNSLRTLLSIPHKTLLIMNDISN</sequence>
<reference evidence="1" key="1">
    <citation type="journal article" date="2018" name="Aquaculture">
        <title>Complete genome sequence of a white spot syndrome virus associated with a disease incursion in Australia.</title>
        <authorList>
            <person name="Oakey J."/>
            <person name="Smith C.S."/>
        </authorList>
    </citation>
    <scope>NUCLEOTIDE SEQUENCE [LARGE SCALE GENOMIC DNA]</scope>
    <source>
        <strain evidence="1">WSSV-AU</strain>
    </source>
</reference>
<dbReference type="EMBL" id="MF768985">
    <property type="protein sequence ID" value="ATU83865.1"/>
    <property type="molecule type" value="Genomic_DNA"/>
</dbReference>
<proteinExistence type="predicted"/>
<protein>
    <submittedName>
        <fullName evidence="1">ORF1089</fullName>
    </submittedName>
</protein>
<accession>A0A2D3I657</accession>
<organism evidence="1">
    <name type="scientific">White spot syndrome virus</name>
    <dbReference type="NCBI Taxonomy" id="342409"/>
    <lineage>
        <taxon>Viruses</taxon>
        <taxon>Viruses incertae sedis</taxon>
        <taxon>Naldaviricetes</taxon>
        <taxon>Nimaviridae</taxon>
        <taxon>Whispovirus</taxon>
    </lineage>
</organism>
<dbReference type="Proteomes" id="UP000267516">
    <property type="component" value="Segment"/>
</dbReference>